<keyword evidence="3" id="KW-1185">Reference proteome</keyword>
<name>A0A8H2W1H6_9HELO</name>
<reference evidence="2" key="1">
    <citation type="submission" date="2020-10" db="EMBL/GenBank/DDBJ databases">
        <authorList>
            <person name="Kusch S."/>
        </authorList>
    </citation>
    <scope>NUCLEOTIDE SEQUENCE</scope>
    <source>
        <strain evidence="2">SwB9</strain>
    </source>
</reference>
<keyword evidence="1" id="KW-0732">Signal</keyword>
<dbReference type="OrthoDB" id="3515476at2759"/>
<proteinExistence type="predicted"/>
<dbReference type="AlphaFoldDB" id="A0A8H2W1H6"/>
<dbReference type="EMBL" id="CAJHIA010000030">
    <property type="protein sequence ID" value="CAD6447773.1"/>
    <property type="molecule type" value="Genomic_DNA"/>
</dbReference>
<gene>
    <name evidence="2" type="ORF">SCLTRI_LOCUS7565</name>
</gene>
<evidence type="ECO:0000313" key="2">
    <source>
        <dbReference type="EMBL" id="CAD6447773.1"/>
    </source>
</evidence>
<evidence type="ECO:0000313" key="3">
    <source>
        <dbReference type="Proteomes" id="UP000624404"/>
    </source>
</evidence>
<feature type="chain" id="PRO_5034803791" evidence="1">
    <location>
        <begin position="19"/>
        <end position="149"/>
    </location>
</feature>
<sequence length="149" mass="15891">MLHQSLFTLFTLLFTISASPLYTHSSVSLRDVAQTQSSRTTTCLSTYFGGCCVVDGYGVYGSCTNATLLAENVAWNGIPTTLTANEWACTSLIDGKVISTGCCEWSESYVDVTYPNGVIVPTLEKSMACTASSAGVSKRTEELESGKVI</sequence>
<comment type="caution">
    <text evidence="2">The sequence shown here is derived from an EMBL/GenBank/DDBJ whole genome shotgun (WGS) entry which is preliminary data.</text>
</comment>
<feature type="signal peptide" evidence="1">
    <location>
        <begin position="1"/>
        <end position="18"/>
    </location>
</feature>
<protein>
    <submittedName>
        <fullName evidence="2">34c6d88d-a660-4090-abc1-af2fb214cc21</fullName>
    </submittedName>
</protein>
<organism evidence="2 3">
    <name type="scientific">Sclerotinia trifoliorum</name>
    <dbReference type="NCBI Taxonomy" id="28548"/>
    <lineage>
        <taxon>Eukaryota</taxon>
        <taxon>Fungi</taxon>
        <taxon>Dikarya</taxon>
        <taxon>Ascomycota</taxon>
        <taxon>Pezizomycotina</taxon>
        <taxon>Leotiomycetes</taxon>
        <taxon>Helotiales</taxon>
        <taxon>Sclerotiniaceae</taxon>
        <taxon>Sclerotinia</taxon>
    </lineage>
</organism>
<accession>A0A8H2W1H6</accession>
<dbReference type="Proteomes" id="UP000624404">
    <property type="component" value="Unassembled WGS sequence"/>
</dbReference>
<evidence type="ECO:0000256" key="1">
    <source>
        <dbReference type="SAM" id="SignalP"/>
    </source>
</evidence>